<sequence>MIKLMPIYPHRFPMPRYTRILRRWCHIRQWLYTVGSPISILPALMACLEGTLVVIEGSNSLENGWREYEFFYKPGAINRRPPVVAPHQPRLDWQMWFAALGSYQHNPWFLNLVYRLLDNETDVLDLIQYNPFPNKPPKYIRAQLYKYHYTKYGTDKNSSGWWTRELTREYLPALSKDDSSLVSFMKQTGIIESGKKSKSGKSDASFVSRLVSWIRRKIGQPEGFVFVMTVILTALTTKLITRTILS</sequence>
<keyword evidence="3" id="KW-1133">Transmembrane helix</keyword>
<evidence type="ECO:0000256" key="3">
    <source>
        <dbReference type="SAM" id="Phobius"/>
    </source>
</evidence>
<gene>
    <name evidence="5" type="ORF">DPMN_000918</name>
</gene>
<dbReference type="InterPro" id="IPR009613">
    <property type="entry name" value="LMF"/>
</dbReference>
<evidence type="ECO:0000256" key="1">
    <source>
        <dbReference type="ARBA" id="ARBA00023180"/>
    </source>
</evidence>
<dbReference type="AlphaFoldDB" id="A0A9D4MKP8"/>
<protein>
    <recommendedName>
        <fullName evidence="2">Lipase maturation factor 2</fullName>
    </recommendedName>
</protein>
<name>A0A9D4MKP8_DREPO</name>
<dbReference type="Pfam" id="PF25179">
    <property type="entry name" value="LMF1_C"/>
    <property type="match status" value="1"/>
</dbReference>
<evidence type="ECO:0000313" key="6">
    <source>
        <dbReference type="Proteomes" id="UP000828390"/>
    </source>
</evidence>
<dbReference type="GO" id="GO:0051604">
    <property type="term" value="P:protein maturation"/>
    <property type="evidence" value="ECO:0007669"/>
    <property type="project" value="InterPro"/>
</dbReference>
<dbReference type="Proteomes" id="UP000828390">
    <property type="component" value="Unassembled WGS sequence"/>
</dbReference>
<evidence type="ECO:0000259" key="4">
    <source>
        <dbReference type="Pfam" id="PF25179"/>
    </source>
</evidence>
<dbReference type="GO" id="GO:0005789">
    <property type="term" value="C:endoplasmic reticulum membrane"/>
    <property type="evidence" value="ECO:0007669"/>
    <property type="project" value="TreeGrafter"/>
</dbReference>
<organism evidence="5 6">
    <name type="scientific">Dreissena polymorpha</name>
    <name type="common">Zebra mussel</name>
    <name type="synonym">Mytilus polymorpha</name>
    <dbReference type="NCBI Taxonomy" id="45954"/>
    <lineage>
        <taxon>Eukaryota</taxon>
        <taxon>Metazoa</taxon>
        <taxon>Spiralia</taxon>
        <taxon>Lophotrochozoa</taxon>
        <taxon>Mollusca</taxon>
        <taxon>Bivalvia</taxon>
        <taxon>Autobranchia</taxon>
        <taxon>Heteroconchia</taxon>
        <taxon>Euheterodonta</taxon>
        <taxon>Imparidentia</taxon>
        <taxon>Neoheterodontei</taxon>
        <taxon>Myida</taxon>
        <taxon>Dreissenoidea</taxon>
        <taxon>Dreissenidae</taxon>
        <taxon>Dreissena</taxon>
    </lineage>
</organism>
<keyword evidence="3" id="KW-0472">Membrane</keyword>
<dbReference type="PANTHER" id="PTHR14463">
    <property type="entry name" value="LIPASE MATURATION FACTOR"/>
    <property type="match status" value="1"/>
</dbReference>
<keyword evidence="3" id="KW-0812">Transmembrane</keyword>
<feature type="domain" description="Lipase maturation factor 1/2 C-terminal" evidence="4">
    <location>
        <begin position="53"/>
        <end position="172"/>
    </location>
</feature>
<reference evidence="5" key="1">
    <citation type="journal article" date="2019" name="bioRxiv">
        <title>The Genome of the Zebra Mussel, Dreissena polymorpha: A Resource for Invasive Species Research.</title>
        <authorList>
            <person name="McCartney M.A."/>
            <person name="Auch B."/>
            <person name="Kono T."/>
            <person name="Mallez S."/>
            <person name="Zhang Y."/>
            <person name="Obille A."/>
            <person name="Becker A."/>
            <person name="Abrahante J.E."/>
            <person name="Garbe J."/>
            <person name="Badalamenti J.P."/>
            <person name="Herman A."/>
            <person name="Mangelson H."/>
            <person name="Liachko I."/>
            <person name="Sullivan S."/>
            <person name="Sone E.D."/>
            <person name="Koren S."/>
            <person name="Silverstein K.A.T."/>
            <person name="Beckman K.B."/>
            <person name="Gohl D.M."/>
        </authorList>
    </citation>
    <scope>NUCLEOTIDE SEQUENCE</scope>
    <source>
        <strain evidence="5">Duluth1</strain>
        <tissue evidence="5">Whole animal</tissue>
    </source>
</reference>
<proteinExistence type="predicted"/>
<reference evidence="5" key="2">
    <citation type="submission" date="2020-11" db="EMBL/GenBank/DDBJ databases">
        <authorList>
            <person name="McCartney M.A."/>
            <person name="Auch B."/>
            <person name="Kono T."/>
            <person name="Mallez S."/>
            <person name="Becker A."/>
            <person name="Gohl D.M."/>
            <person name="Silverstein K.A.T."/>
            <person name="Koren S."/>
            <person name="Bechman K.B."/>
            <person name="Herman A."/>
            <person name="Abrahante J.E."/>
            <person name="Garbe J."/>
        </authorList>
    </citation>
    <scope>NUCLEOTIDE SEQUENCE</scope>
    <source>
        <strain evidence="5">Duluth1</strain>
        <tissue evidence="5">Whole animal</tissue>
    </source>
</reference>
<comment type="caution">
    <text evidence="5">The sequence shown here is derived from an EMBL/GenBank/DDBJ whole genome shotgun (WGS) entry which is preliminary data.</text>
</comment>
<keyword evidence="6" id="KW-1185">Reference proteome</keyword>
<accession>A0A9D4MKP8</accession>
<dbReference type="InterPro" id="IPR057433">
    <property type="entry name" value="LMF1/2_C"/>
</dbReference>
<evidence type="ECO:0000256" key="2">
    <source>
        <dbReference type="ARBA" id="ARBA00040643"/>
    </source>
</evidence>
<dbReference type="PANTHER" id="PTHR14463:SF5">
    <property type="entry name" value="LIPASE MATURATION FACTOR 2"/>
    <property type="match status" value="1"/>
</dbReference>
<feature type="transmembrane region" description="Helical" evidence="3">
    <location>
        <begin position="224"/>
        <end position="245"/>
    </location>
</feature>
<keyword evidence="1" id="KW-0325">Glycoprotein</keyword>
<evidence type="ECO:0000313" key="5">
    <source>
        <dbReference type="EMBL" id="KAH3877062.1"/>
    </source>
</evidence>
<dbReference type="EMBL" id="JAIWYP010000001">
    <property type="protein sequence ID" value="KAH3877062.1"/>
    <property type="molecule type" value="Genomic_DNA"/>
</dbReference>